<organism evidence="9">
    <name type="scientific">Staphylothermus marinus</name>
    <dbReference type="NCBI Taxonomy" id="2280"/>
    <lineage>
        <taxon>Archaea</taxon>
        <taxon>Thermoproteota</taxon>
        <taxon>Thermoprotei</taxon>
        <taxon>Desulfurococcales</taxon>
        <taxon>Desulfurococcaceae</taxon>
        <taxon>Staphylothermus</taxon>
    </lineage>
</organism>
<comment type="function">
    <text evidence="7">DNA repair enzyme involved in the repair of deaminated bases. Selectively cleaves double-stranded DNA at the second phosphodiester bond 3' to a deoxyinosine leaving behind the intact lesion on the nicked DNA.</text>
</comment>
<keyword evidence="7" id="KW-0234">DNA repair</keyword>
<evidence type="ECO:0000313" key="9">
    <source>
        <dbReference type="EMBL" id="HGQ73922.1"/>
    </source>
</evidence>
<reference evidence="9" key="1">
    <citation type="journal article" date="2020" name="mSystems">
        <title>Genome- and Community-Level Interaction Insights into Carbon Utilization and Element Cycling Functions of Hydrothermarchaeota in Hydrothermal Sediment.</title>
        <authorList>
            <person name="Zhou Z."/>
            <person name="Liu Y."/>
            <person name="Xu W."/>
            <person name="Pan J."/>
            <person name="Luo Z.H."/>
            <person name="Li M."/>
        </authorList>
    </citation>
    <scope>NUCLEOTIDE SEQUENCE [LARGE SCALE GENOMIC DNA]</scope>
    <source>
        <strain evidence="8">SpSt-638</strain>
        <strain evidence="9">SpSt-648</strain>
    </source>
</reference>
<dbReference type="GO" id="GO:0043737">
    <property type="term" value="F:deoxyribonuclease V activity"/>
    <property type="evidence" value="ECO:0007669"/>
    <property type="project" value="UniProtKB-UniRule"/>
</dbReference>
<evidence type="ECO:0000256" key="5">
    <source>
        <dbReference type="ARBA" id="ARBA00022759"/>
    </source>
</evidence>
<sequence>MFLFNVEKAIELQKRLAKIVFDNFDSFPSLDYSKLRYIAGLDASYSRGLIHAVAVLIKYPSGELIDHVLVNQRINIPYIPGLLAFREAPGYFRALAKLKYEPDIIYVDGHGLSHPRGFGIATHIGFVLNKPSIGVAKSKLYGELVETNGRVLIKSHGRIVGEVLKHRGMELYVSIGYMIKLEDAVTLTKQLLRPEYDLPIPTALADKYTKKHK</sequence>
<dbReference type="PANTHER" id="PTHR28511">
    <property type="entry name" value="ENDONUCLEASE V"/>
    <property type="match status" value="1"/>
</dbReference>
<dbReference type="CDD" id="cd06559">
    <property type="entry name" value="Endonuclease_V"/>
    <property type="match status" value="1"/>
</dbReference>
<evidence type="ECO:0000256" key="4">
    <source>
        <dbReference type="ARBA" id="ARBA00022722"/>
    </source>
</evidence>
<dbReference type="PANTHER" id="PTHR28511:SF1">
    <property type="entry name" value="ENDONUCLEASE V"/>
    <property type="match status" value="1"/>
</dbReference>
<dbReference type="GO" id="GO:0006281">
    <property type="term" value="P:DNA repair"/>
    <property type="evidence" value="ECO:0007669"/>
    <property type="project" value="UniProtKB-UniRule"/>
</dbReference>
<comment type="cofactor">
    <cofactor evidence="7">
        <name>Mg(2+)</name>
        <dbReference type="ChEBI" id="CHEBI:18420"/>
    </cofactor>
</comment>
<comment type="similarity">
    <text evidence="7">Belongs to the endonuclease V family.</text>
</comment>
<keyword evidence="6 7" id="KW-0378">Hydrolase</keyword>
<evidence type="ECO:0000313" key="8">
    <source>
        <dbReference type="EMBL" id="HGQ59303.1"/>
    </source>
</evidence>
<dbReference type="GO" id="GO:0003727">
    <property type="term" value="F:single-stranded RNA binding"/>
    <property type="evidence" value="ECO:0007669"/>
    <property type="project" value="TreeGrafter"/>
</dbReference>
<dbReference type="EMBL" id="DTBP01000016">
    <property type="protein sequence ID" value="HGQ73922.1"/>
    <property type="molecule type" value="Genomic_DNA"/>
</dbReference>
<evidence type="ECO:0000256" key="3">
    <source>
        <dbReference type="ARBA" id="ARBA00022490"/>
    </source>
</evidence>
<comment type="subcellular location">
    <subcellularLocation>
        <location evidence="2 7">Cytoplasm</location>
    </subcellularLocation>
</comment>
<dbReference type="HAMAP" id="MF_00801">
    <property type="entry name" value="Endonuclease_5"/>
    <property type="match status" value="1"/>
</dbReference>
<dbReference type="Gene3D" id="3.30.2170.10">
    <property type="entry name" value="archaeoglobus fulgidus dsm 4304 superfamily"/>
    <property type="match status" value="1"/>
</dbReference>
<evidence type="ECO:0000256" key="6">
    <source>
        <dbReference type="ARBA" id="ARBA00022801"/>
    </source>
</evidence>
<dbReference type="EMBL" id="DTBE01000030">
    <property type="protein sequence ID" value="HGQ59303.1"/>
    <property type="molecule type" value="Genomic_DNA"/>
</dbReference>
<dbReference type="AlphaFoldDB" id="A0A7C4JLU8"/>
<dbReference type="InterPro" id="IPR007581">
    <property type="entry name" value="Endonuclease-V"/>
</dbReference>
<dbReference type="Pfam" id="PF04493">
    <property type="entry name" value="Endonuclease_5"/>
    <property type="match status" value="1"/>
</dbReference>
<dbReference type="GO" id="GO:0005737">
    <property type="term" value="C:cytoplasm"/>
    <property type="evidence" value="ECO:0007669"/>
    <property type="project" value="UniProtKB-SubCell"/>
</dbReference>
<dbReference type="GO" id="GO:0000287">
    <property type="term" value="F:magnesium ion binding"/>
    <property type="evidence" value="ECO:0007669"/>
    <property type="project" value="UniProtKB-UniRule"/>
</dbReference>
<keyword evidence="5 7" id="KW-0255">Endonuclease</keyword>
<proteinExistence type="inferred from homology"/>
<dbReference type="GO" id="GO:0016891">
    <property type="term" value="F:RNA endonuclease activity producing 5'-phosphomonoesters, hydrolytic mechanism"/>
    <property type="evidence" value="ECO:0007669"/>
    <property type="project" value="TreeGrafter"/>
</dbReference>
<feature type="binding site" evidence="7">
    <location>
        <position position="108"/>
    </location>
    <ligand>
        <name>Mg(2+)</name>
        <dbReference type="ChEBI" id="CHEBI:18420"/>
    </ligand>
</feature>
<protein>
    <recommendedName>
        <fullName evidence="7">Endonuclease V</fullName>
        <ecNumber evidence="7">3.1.21.7</ecNumber>
    </recommendedName>
    <alternativeName>
        <fullName evidence="7">Deoxyinosine 3'endonuclease</fullName>
    </alternativeName>
    <alternativeName>
        <fullName evidence="7">Deoxyribonuclease V</fullName>
        <shortName evidence="7">DNase V</shortName>
    </alternativeName>
</protein>
<evidence type="ECO:0000256" key="7">
    <source>
        <dbReference type="HAMAP-Rule" id="MF_00801"/>
    </source>
</evidence>
<dbReference type="EC" id="3.1.21.7" evidence="7"/>
<gene>
    <name evidence="7" type="primary">nfi</name>
    <name evidence="8" type="ORF">ENU09_01035</name>
    <name evidence="9" type="ORF">ENU20_02455</name>
</gene>
<comment type="catalytic activity">
    <reaction evidence="1 7">
        <text>Endonucleolytic cleavage at apurinic or apyrimidinic sites to products with a 5'-phosphate.</text>
        <dbReference type="EC" id="3.1.21.7"/>
    </reaction>
</comment>
<feature type="binding site" evidence="7">
    <location>
        <position position="42"/>
    </location>
    <ligand>
        <name>Mg(2+)</name>
        <dbReference type="ChEBI" id="CHEBI:18420"/>
    </ligand>
</feature>
<keyword evidence="4 7" id="KW-0540">Nuclease</keyword>
<keyword evidence="7" id="KW-0479">Metal-binding</keyword>
<evidence type="ECO:0000256" key="1">
    <source>
        <dbReference type="ARBA" id="ARBA00001835"/>
    </source>
</evidence>
<keyword evidence="7" id="KW-0227">DNA damage</keyword>
<name>A0A7C4JLU8_STAMA</name>
<feature type="site" description="Interaction with target DNA" evidence="7">
    <location>
        <position position="78"/>
    </location>
</feature>
<accession>A0A7C4JLU8</accession>
<comment type="caution">
    <text evidence="9">The sequence shown here is derived from an EMBL/GenBank/DDBJ whole genome shotgun (WGS) entry which is preliminary data.</text>
</comment>
<keyword evidence="7" id="KW-0460">Magnesium</keyword>
<evidence type="ECO:0000256" key="2">
    <source>
        <dbReference type="ARBA" id="ARBA00004496"/>
    </source>
</evidence>
<keyword evidence="3 7" id="KW-0963">Cytoplasm</keyword>